<keyword evidence="1" id="KW-0812">Transmembrane</keyword>
<organism evidence="2 3">
    <name type="scientific">Lentilactobacillus kosonis</name>
    <dbReference type="NCBI Taxonomy" id="2810561"/>
    <lineage>
        <taxon>Bacteria</taxon>
        <taxon>Bacillati</taxon>
        <taxon>Bacillota</taxon>
        <taxon>Bacilli</taxon>
        <taxon>Lactobacillales</taxon>
        <taxon>Lactobacillaceae</taxon>
        <taxon>Lentilactobacillus</taxon>
    </lineage>
</organism>
<keyword evidence="1" id="KW-0472">Membrane</keyword>
<evidence type="ECO:0000313" key="2">
    <source>
        <dbReference type="EMBL" id="GAY73952.1"/>
    </source>
</evidence>
<evidence type="ECO:0000256" key="1">
    <source>
        <dbReference type="SAM" id="Phobius"/>
    </source>
</evidence>
<feature type="transmembrane region" description="Helical" evidence="1">
    <location>
        <begin position="33"/>
        <end position="54"/>
    </location>
</feature>
<dbReference type="EMBL" id="BEXA01000005">
    <property type="protein sequence ID" value="GAY73952.1"/>
    <property type="molecule type" value="Genomic_DNA"/>
</dbReference>
<dbReference type="Proteomes" id="UP000286974">
    <property type="component" value="Unassembled WGS sequence"/>
</dbReference>
<keyword evidence="1" id="KW-1133">Transmembrane helix</keyword>
<comment type="caution">
    <text evidence="2">The sequence shown here is derived from an EMBL/GenBank/DDBJ whole genome shotgun (WGS) entry which is preliminary data.</text>
</comment>
<gene>
    <name evidence="2" type="ORF">NBRC111893_2098</name>
</gene>
<proteinExistence type="predicted"/>
<evidence type="ECO:0000313" key="3">
    <source>
        <dbReference type="Proteomes" id="UP000286974"/>
    </source>
</evidence>
<accession>A0A401FNJ2</accession>
<keyword evidence="3" id="KW-1185">Reference proteome</keyword>
<dbReference type="AlphaFoldDB" id="A0A401FNJ2"/>
<reference evidence="2 3" key="1">
    <citation type="submission" date="2017-11" db="EMBL/GenBank/DDBJ databases">
        <title>Draft Genome Sequence of Lactobacillus curieae NBRC 111893 isolated from Koso, a Japanese sugar-Vegetable Fermented Beverage.</title>
        <authorList>
            <person name="Chiou T.Y."/>
            <person name="Oshima K."/>
            <person name="Suda W."/>
            <person name="Hattori M."/>
            <person name="Takahashi T."/>
        </authorList>
    </citation>
    <scope>NUCLEOTIDE SEQUENCE [LARGE SCALE GENOMIC DNA]</scope>
    <source>
        <strain evidence="2 3">NBRC111893</strain>
    </source>
</reference>
<name>A0A401FNJ2_9LACO</name>
<protein>
    <submittedName>
        <fullName evidence="2">Uncharacterized protein</fullName>
    </submittedName>
</protein>
<sequence length="173" mass="20127">MQMTKKNGQRGDQSNYTDEFFERGHWGLKSKQILIALLGWIGVVIPVTFVSIVFTKQHLKIVGIDLRLDDVVSFGIFLMIILVFSFVIIGGFSISMAIIQQERSKHYLNNWPNFDPIKREVIINRMEAFATEKYGEQEYRYKVRTLVIPEELNIENGKLLDLVKEIDNEDKED</sequence>
<feature type="transmembrane region" description="Helical" evidence="1">
    <location>
        <begin position="74"/>
        <end position="99"/>
    </location>
</feature>